<dbReference type="Pfam" id="PF04055">
    <property type="entry name" value="Radical_SAM"/>
    <property type="match status" value="1"/>
</dbReference>
<evidence type="ECO:0000256" key="5">
    <source>
        <dbReference type="ARBA" id="ARBA00023004"/>
    </source>
</evidence>
<dbReference type="InterPro" id="IPR034485">
    <property type="entry name" value="Anaerobic_Cys-type_sulfatase-m"/>
</dbReference>
<dbReference type="InterPro" id="IPR058240">
    <property type="entry name" value="rSAM_sf"/>
</dbReference>
<dbReference type="InterPro" id="IPR013785">
    <property type="entry name" value="Aldolase_TIM"/>
</dbReference>
<dbReference type="PANTHER" id="PTHR43273:SF3">
    <property type="entry name" value="ANAEROBIC SULFATASE-MATURATING ENZYME HOMOLOG ASLB-RELATED"/>
    <property type="match status" value="1"/>
</dbReference>
<dbReference type="PANTHER" id="PTHR43273">
    <property type="entry name" value="ANAEROBIC SULFATASE-MATURATING ENZYME HOMOLOG ASLB-RELATED"/>
    <property type="match status" value="1"/>
</dbReference>
<dbReference type="AlphaFoldDB" id="A0A9D1JRS1"/>
<dbReference type="InterPro" id="IPR047207">
    <property type="entry name" value="SPASM_anSME"/>
</dbReference>
<keyword evidence="3" id="KW-0949">S-adenosyl-L-methionine</keyword>
<evidence type="ECO:0000256" key="6">
    <source>
        <dbReference type="ARBA" id="ARBA00023014"/>
    </source>
</evidence>
<name>A0A9D1JRS1_9FIRM</name>
<dbReference type="SFLD" id="SFLDG01067">
    <property type="entry name" value="SPASM/twitch_domain_containing"/>
    <property type="match status" value="1"/>
</dbReference>
<evidence type="ECO:0000256" key="3">
    <source>
        <dbReference type="ARBA" id="ARBA00022691"/>
    </source>
</evidence>
<dbReference type="SFLD" id="SFLDG01072">
    <property type="entry name" value="dehydrogenase_like"/>
    <property type="match status" value="1"/>
</dbReference>
<dbReference type="NCBIfam" id="TIGR03942">
    <property type="entry name" value="sulfatase_rSAM"/>
    <property type="match status" value="1"/>
</dbReference>
<evidence type="ECO:0000256" key="4">
    <source>
        <dbReference type="ARBA" id="ARBA00022723"/>
    </source>
</evidence>
<evidence type="ECO:0000259" key="8">
    <source>
        <dbReference type="PROSITE" id="PS51918"/>
    </source>
</evidence>
<gene>
    <name evidence="9" type="ORF">IAB46_08825</name>
</gene>
<dbReference type="Gene3D" id="3.20.20.70">
    <property type="entry name" value="Aldolase class I"/>
    <property type="match status" value="1"/>
</dbReference>
<proteinExistence type="inferred from homology"/>
<dbReference type="SFLD" id="SFLDS00029">
    <property type="entry name" value="Radical_SAM"/>
    <property type="match status" value="1"/>
</dbReference>
<dbReference type="InterPro" id="IPR007197">
    <property type="entry name" value="rSAM"/>
</dbReference>
<dbReference type="Pfam" id="PF13186">
    <property type="entry name" value="SPASM"/>
    <property type="match status" value="1"/>
</dbReference>
<comment type="caution">
    <text evidence="9">The sequence shown here is derived from an EMBL/GenBank/DDBJ whole genome shotgun (WGS) entry which is preliminary data.</text>
</comment>
<dbReference type="NCBIfam" id="TIGR04085">
    <property type="entry name" value="rSAM_more_4Fe4S"/>
    <property type="match status" value="1"/>
</dbReference>
<dbReference type="GO" id="GO:0046872">
    <property type="term" value="F:metal ion binding"/>
    <property type="evidence" value="ECO:0007669"/>
    <property type="project" value="UniProtKB-KW"/>
</dbReference>
<reference evidence="9" key="1">
    <citation type="submission" date="2020-10" db="EMBL/GenBank/DDBJ databases">
        <authorList>
            <person name="Gilroy R."/>
        </authorList>
    </citation>
    <scope>NUCLEOTIDE SEQUENCE</scope>
    <source>
        <strain evidence="9">CHK178-757</strain>
    </source>
</reference>
<evidence type="ECO:0000313" key="9">
    <source>
        <dbReference type="EMBL" id="HIS47640.1"/>
    </source>
</evidence>
<dbReference type="CDD" id="cd01335">
    <property type="entry name" value="Radical_SAM"/>
    <property type="match status" value="1"/>
</dbReference>
<protein>
    <submittedName>
        <fullName evidence="9">Anaerobic sulfatase maturase</fullName>
    </submittedName>
</protein>
<organism evidence="9 10">
    <name type="scientific">Candidatus Scybalocola faecigallinarum</name>
    <dbReference type="NCBI Taxonomy" id="2840941"/>
    <lineage>
        <taxon>Bacteria</taxon>
        <taxon>Bacillati</taxon>
        <taxon>Bacillota</taxon>
        <taxon>Clostridia</taxon>
        <taxon>Lachnospirales</taxon>
        <taxon>Lachnospiraceae</taxon>
        <taxon>Lachnospiraceae incertae sedis</taxon>
        <taxon>Candidatus Scybalocola (ex Gilroy et al. 2021)</taxon>
    </lineage>
</organism>
<feature type="domain" description="Radical SAM core" evidence="8">
    <location>
        <begin position="1"/>
        <end position="227"/>
    </location>
</feature>
<dbReference type="SFLD" id="SFLDF00289">
    <property type="entry name" value="anaerobic_Cys-type_sulfatase-m"/>
    <property type="match status" value="1"/>
</dbReference>
<keyword evidence="4" id="KW-0479">Metal-binding</keyword>
<dbReference type="SFLD" id="SFLDG01384">
    <property type="entry name" value="thioether_bond_formation_requi"/>
    <property type="match status" value="1"/>
</dbReference>
<dbReference type="GO" id="GO:0051539">
    <property type="term" value="F:4 iron, 4 sulfur cluster binding"/>
    <property type="evidence" value="ECO:0007669"/>
    <property type="project" value="UniProtKB-KW"/>
</dbReference>
<dbReference type="NCBIfam" id="NF010321">
    <property type="entry name" value="PRK13758.1"/>
    <property type="match status" value="1"/>
</dbReference>
<evidence type="ECO:0000256" key="2">
    <source>
        <dbReference type="ARBA" id="ARBA00022485"/>
    </source>
</evidence>
<accession>A0A9D1JRS1</accession>
<dbReference type="GO" id="GO:0016491">
    <property type="term" value="F:oxidoreductase activity"/>
    <property type="evidence" value="ECO:0007669"/>
    <property type="project" value="InterPro"/>
</dbReference>
<keyword evidence="6" id="KW-0411">Iron-sulfur</keyword>
<dbReference type="PROSITE" id="PS51918">
    <property type="entry name" value="RADICAL_SAM"/>
    <property type="match status" value="1"/>
</dbReference>
<dbReference type="SFLD" id="SFLDG01386">
    <property type="entry name" value="main_SPASM_domain-containing"/>
    <property type="match status" value="1"/>
</dbReference>
<dbReference type="SUPFAM" id="SSF102114">
    <property type="entry name" value="Radical SAM enzymes"/>
    <property type="match status" value="1"/>
</dbReference>
<keyword evidence="2" id="KW-0004">4Fe-4S</keyword>
<comment type="cofactor">
    <cofactor evidence="1">
        <name>[4Fe-4S] cluster</name>
        <dbReference type="ChEBI" id="CHEBI:49883"/>
    </cofactor>
</comment>
<dbReference type="InterPro" id="IPR023867">
    <property type="entry name" value="Sulphatase_maturase_rSAM"/>
</dbReference>
<evidence type="ECO:0000313" key="10">
    <source>
        <dbReference type="Proteomes" id="UP000823927"/>
    </source>
</evidence>
<dbReference type="EMBL" id="DVIT01000031">
    <property type="protein sequence ID" value="HIS47640.1"/>
    <property type="molecule type" value="Genomic_DNA"/>
</dbReference>
<keyword evidence="5" id="KW-0408">Iron</keyword>
<sequence>MPPVNLLVKPASGLCNMRCQYCFYYDETQKRQQASYGLMSEKTLKNVIRKTILKASGSCTIAFQGGEPTLCGLDFYEKVIRFVEQYNRNNIAVSYAIQTNGYGITEDWCRFFVKNHFLVGVSVDGTKEIHDKYRRGGKGEPTYDRIMETLRMFDRFGVQYNILTVVHREVAEHIREIYRDYRRRGWDYMQFITCLDPLGEERGQQEYSLLPEAYGHFLTDLFDLWYEDLKKGNPPYIRQFENYVGILLGYWPESCEQRGTCGIQNVVEADGSVYPCDFYVLDEYCLGNLNETSLQDIYERREAMGFIPRSKNHTEECLACPWFHLCRGGCYRSRVTEQGDEKCLNYFCQGYKMFFETCYERLKEAALLAGKSQ</sequence>
<comment type="similarity">
    <text evidence="7">Belongs to the radical SAM superfamily. Anaerobic sulfatase-maturating enzyme family.</text>
</comment>
<evidence type="ECO:0000256" key="7">
    <source>
        <dbReference type="ARBA" id="ARBA00023601"/>
    </source>
</evidence>
<evidence type="ECO:0000256" key="1">
    <source>
        <dbReference type="ARBA" id="ARBA00001966"/>
    </source>
</evidence>
<reference evidence="9" key="2">
    <citation type="journal article" date="2021" name="PeerJ">
        <title>Extensive microbial diversity within the chicken gut microbiome revealed by metagenomics and culture.</title>
        <authorList>
            <person name="Gilroy R."/>
            <person name="Ravi A."/>
            <person name="Getino M."/>
            <person name="Pursley I."/>
            <person name="Horton D.L."/>
            <person name="Alikhan N.F."/>
            <person name="Baker D."/>
            <person name="Gharbi K."/>
            <person name="Hall N."/>
            <person name="Watson M."/>
            <person name="Adriaenssens E.M."/>
            <person name="Foster-Nyarko E."/>
            <person name="Jarju S."/>
            <person name="Secka A."/>
            <person name="Antonio M."/>
            <person name="Oren A."/>
            <person name="Chaudhuri R.R."/>
            <person name="La Ragione R."/>
            <person name="Hildebrand F."/>
            <person name="Pallen M.J."/>
        </authorList>
    </citation>
    <scope>NUCLEOTIDE SEQUENCE</scope>
    <source>
        <strain evidence="9">CHK178-757</strain>
    </source>
</reference>
<dbReference type="Proteomes" id="UP000823927">
    <property type="component" value="Unassembled WGS sequence"/>
</dbReference>
<dbReference type="CDD" id="cd21120">
    <property type="entry name" value="SPASM_anSME"/>
    <property type="match status" value="1"/>
</dbReference>
<dbReference type="InterPro" id="IPR023885">
    <property type="entry name" value="4Fe4S-binding_SPASM_dom"/>
</dbReference>